<keyword evidence="2" id="KW-0472">Membrane</keyword>
<evidence type="ECO:0000313" key="3">
    <source>
        <dbReference type="EMBL" id="KAL3498460.1"/>
    </source>
</evidence>
<evidence type="ECO:0000256" key="1">
    <source>
        <dbReference type="ARBA" id="ARBA00044504"/>
    </source>
</evidence>
<comment type="similarity">
    <text evidence="1">Belongs to the major facilitator superfamily. Phosphate:H(+) symporter (TC 2.A.1.9) family.</text>
</comment>
<keyword evidence="2" id="KW-1133">Transmembrane helix</keyword>
<proteinExistence type="inferred from homology"/>
<feature type="transmembrane region" description="Helical" evidence="2">
    <location>
        <begin position="20"/>
        <end position="38"/>
    </location>
</feature>
<keyword evidence="4" id="KW-1185">Reference proteome</keyword>
<dbReference type="InterPro" id="IPR036259">
    <property type="entry name" value="MFS_trans_sf"/>
</dbReference>
<evidence type="ECO:0000256" key="2">
    <source>
        <dbReference type="SAM" id="Phobius"/>
    </source>
</evidence>
<dbReference type="Proteomes" id="UP001630127">
    <property type="component" value="Unassembled WGS sequence"/>
</dbReference>
<dbReference type="EMBL" id="JBJUIK010000017">
    <property type="protein sequence ID" value="KAL3498460.1"/>
    <property type="molecule type" value="Genomic_DNA"/>
</dbReference>
<comment type="caution">
    <text evidence="3">The sequence shown here is derived from an EMBL/GenBank/DDBJ whole genome shotgun (WGS) entry which is preliminary data.</text>
</comment>
<accession>A0ABD2XY96</accession>
<organism evidence="3 4">
    <name type="scientific">Cinchona calisaya</name>
    <dbReference type="NCBI Taxonomy" id="153742"/>
    <lineage>
        <taxon>Eukaryota</taxon>
        <taxon>Viridiplantae</taxon>
        <taxon>Streptophyta</taxon>
        <taxon>Embryophyta</taxon>
        <taxon>Tracheophyta</taxon>
        <taxon>Spermatophyta</taxon>
        <taxon>Magnoliopsida</taxon>
        <taxon>eudicotyledons</taxon>
        <taxon>Gunneridae</taxon>
        <taxon>Pentapetalae</taxon>
        <taxon>asterids</taxon>
        <taxon>lamiids</taxon>
        <taxon>Gentianales</taxon>
        <taxon>Rubiaceae</taxon>
        <taxon>Cinchonoideae</taxon>
        <taxon>Cinchoneae</taxon>
        <taxon>Cinchona</taxon>
    </lineage>
</organism>
<gene>
    <name evidence="3" type="ORF">ACH5RR_041192</name>
</gene>
<dbReference type="AlphaFoldDB" id="A0ABD2XY96"/>
<sequence>MTLYLMSQYHVEMPTASNMLFYWSAANNFTPVLGAIVADSYVGRFYMSGFGSLVSLPMSQVAFRSYEDQMQQLMPFPLEFYAFTWKFPMILSTEGNLCFGGAFNFKIQL</sequence>
<protein>
    <submittedName>
        <fullName evidence="3">Uncharacterized protein</fullName>
    </submittedName>
</protein>
<name>A0ABD2XY96_9GENT</name>
<dbReference type="Gene3D" id="1.20.1250.20">
    <property type="entry name" value="MFS general substrate transporter like domains"/>
    <property type="match status" value="1"/>
</dbReference>
<reference evidence="3 4" key="1">
    <citation type="submission" date="2024-11" db="EMBL/GenBank/DDBJ databases">
        <title>A near-complete genome assembly of Cinchona calisaya.</title>
        <authorList>
            <person name="Lian D.C."/>
            <person name="Zhao X.W."/>
            <person name="Wei L."/>
        </authorList>
    </citation>
    <scope>NUCLEOTIDE SEQUENCE [LARGE SCALE GENOMIC DNA]</scope>
    <source>
        <tissue evidence="3">Nenye</tissue>
    </source>
</reference>
<keyword evidence="2" id="KW-0812">Transmembrane</keyword>
<evidence type="ECO:0000313" key="4">
    <source>
        <dbReference type="Proteomes" id="UP001630127"/>
    </source>
</evidence>